<sequence>MDQPHPFSPPNLHQQFPLSFFEEDMLLFTGGNHQGTPHDLAAWENMGIGQGRSVSSIMDPYSLDPQASSSAAGASSPTLQSPMDTSTGFGNRASGGAGKKRGSNVDVLGNPLPLPSSILLSHNHNHTYSPTSSHQMERLQRRKSSSSSSSGINITNSNSIHNNAILISEAGNMGVFDHHHSLHHHNHHQHHRNQYHNLNLTTLHYLDTMDMTTNTNVILEEDDEDSRPLHDDTLQPRSSNSSGLNQPQKRRRKDTVTTSNNNGSNTDDLSSNDDDGSNDGRRRESLVDGKRPERPRLTEEEKKNNHIASEQKRRMAIRDGFDRLTELVPGIEGQGRSESIVLRKTVDYMRKAIEDRRNLIAQVQELGGEVPQDLLLR</sequence>
<dbReference type="InterPro" id="IPR036638">
    <property type="entry name" value="HLH_DNA-bd_sf"/>
</dbReference>
<dbReference type="InterPro" id="IPR052207">
    <property type="entry name" value="Max-like/E-box_TFs"/>
</dbReference>
<feature type="compositionally biased region" description="Low complexity" evidence="6">
    <location>
        <begin position="257"/>
        <end position="269"/>
    </location>
</feature>
<feature type="compositionally biased region" description="Polar residues" evidence="6">
    <location>
        <begin position="235"/>
        <end position="247"/>
    </location>
</feature>
<keyword evidence="4" id="KW-0804">Transcription</keyword>
<comment type="subcellular location">
    <subcellularLocation>
        <location evidence="1">Nucleus</location>
    </subcellularLocation>
</comment>
<feature type="compositionally biased region" description="Basic and acidic residues" evidence="6">
    <location>
        <begin position="278"/>
        <end position="311"/>
    </location>
</feature>
<feature type="region of interest" description="Disordered" evidence="6">
    <location>
        <begin position="222"/>
        <end position="311"/>
    </location>
</feature>
<keyword evidence="3" id="KW-0238">DNA-binding</keyword>
<keyword evidence="9" id="KW-1185">Reference proteome</keyword>
<evidence type="ECO:0000313" key="8">
    <source>
        <dbReference type="EMBL" id="RVD86945.1"/>
    </source>
</evidence>
<dbReference type="SUPFAM" id="SSF47459">
    <property type="entry name" value="HLH, helix-loop-helix DNA-binding domain"/>
    <property type="match status" value="1"/>
</dbReference>
<evidence type="ECO:0000256" key="2">
    <source>
        <dbReference type="ARBA" id="ARBA00023015"/>
    </source>
</evidence>
<dbReference type="GeneID" id="93587507"/>
<dbReference type="GO" id="GO:0005634">
    <property type="term" value="C:nucleus"/>
    <property type="evidence" value="ECO:0007669"/>
    <property type="project" value="UniProtKB-SubCell"/>
</dbReference>
<dbReference type="Pfam" id="PF00010">
    <property type="entry name" value="HLH"/>
    <property type="match status" value="1"/>
</dbReference>
<reference evidence="8 9" key="1">
    <citation type="submission" date="2019-01" db="EMBL/GenBank/DDBJ databases">
        <title>Intercellular communication is required for trap formation in the nematode-trapping fungus Duddingtonia flagrans.</title>
        <authorList>
            <person name="Youssar L."/>
            <person name="Wernet V."/>
            <person name="Hensel N."/>
            <person name="Hildebrandt H.-G."/>
            <person name="Fischer R."/>
        </authorList>
    </citation>
    <scope>NUCLEOTIDE SEQUENCE [LARGE SCALE GENOMIC DNA]</scope>
    <source>
        <strain evidence="8 9">CBS H-5679</strain>
    </source>
</reference>
<evidence type="ECO:0000256" key="6">
    <source>
        <dbReference type="SAM" id="MobiDB-lite"/>
    </source>
</evidence>
<feature type="compositionally biased region" description="Low complexity" evidence="6">
    <location>
        <begin position="67"/>
        <end position="76"/>
    </location>
</feature>
<feature type="region of interest" description="Disordered" evidence="6">
    <location>
        <begin position="57"/>
        <end position="157"/>
    </location>
</feature>
<dbReference type="STRING" id="97331.A0A437A6Z9"/>
<evidence type="ECO:0000256" key="3">
    <source>
        <dbReference type="ARBA" id="ARBA00023125"/>
    </source>
</evidence>
<organism evidence="8 9">
    <name type="scientific">Arthrobotrys flagrans</name>
    <name type="common">Nematode-trapping fungus</name>
    <name type="synonym">Trichothecium flagrans</name>
    <dbReference type="NCBI Taxonomy" id="97331"/>
    <lineage>
        <taxon>Eukaryota</taxon>
        <taxon>Fungi</taxon>
        <taxon>Dikarya</taxon>
        <taxon>Ascomycota</taxon>
        <taxon>Pezizomycotina</taxon>
        <taxon>Orbiliomycetes</taxon>
        <taxon>Orbiliales</taxon>
        <taxon>Orbiliaceae</taxon>
        <taxon>Arthrobotrys</taxon>
    </lineage>
</organism>
<dbReference type="VEuPathDB" id="FungiDB:DFL_005196"/>
<dbReference type="RefSeq" id="XP_067492489.1">
    <property type="nucleotide sequence ID" value="XM_067634418.1"/>
</dbReference>
<feature type="compositionally biased region" description="Polar residues" evidence="6">
    <location>
        <begin position="77"/>
        <end position="89"/>
    </location>
</feature>
<evidence type="ECO:0000256" key="5">
    <source>
        <dbReference type="ARBA" id="ARBA00023242"/>
    </source>
</evidence>
<dbReference type="Proteomes" id="UP000283090">
    <property type="component" value="Unassembled WGS sequence"/>
</dbReference>
<dbReference type="InterPro" id="IPR011598">
    <property type="entry name" value="bHLH_dom"/>
</dbReference>
<accession>A0A437A6Z9</accession>
<dbReference type="PANTHER" id="PTHR15741:SF39">
    <property type="entry name" value="BHLH TRANSCRIPTION FACTOR (EUROFUNG)"/>
    <property type="match status" value="1"/>
</dbReference>
<dbReference type="SMART" id="SM00353">
    <property type="entry name" value="HLH"/>
    <property type="match status" value="1"/>
</dbReference>
<name>A0A437A6Z9_ARTFL</name>
<evidence type="ECO:0000256" key="4">
    <source>
        <dbReference type="ARBA" id="ARBA00023163"/>
    </source>
</evidence>
<dbReference type="PROSITE" id="PS50888">
    <property type="entry name" value="BHLH"/>
    <property type="match status" value="1"/>
</dbReference>
<dbReference type="Gene3D" id="4.10.280.10">
    <property type="entry name" value="Helix-loop-helix DNA-binding domain"/>
    <property type="match status" value="1"/>
</dbReference>
<evidence type="ECO:0000259" key="7">
    <source>
        <dbReference type="PROSITE" id="PS50888"/>
    </source>
</evidence>
<comment type="caution">
    <text evidence="8">The sequence shown here is derived from an EMBL/GenBank/DDBJ whole genome shotgun (WGS) entry which is preliminary data.</text>
</comment>
<dbReference type="OrthoDB" id="5778525at2759"/>
<protein>
    <recommendedName>
        <fullName evidence="7">BHLH domain-containing protein</fullName>
    </recommendedName>
</protein>
<keyword evidence="2" id="KW-0805">Transcription regulation</keyword>
<evidence type="ECO:0000313" key="9">
    <source>
        <dbReference type="Proteomes" id="UP000283090"/>
    </source>
</evidence>
<dbReference type="PANTHER" id="PTHR15741">
    <property type="entry name" value="BASIC HELIX-LOOP-HELIX ZIP TRANSCRIPTION FACTOR"/>
    <property type="match status" value="1"/>
</dbReference>
<evidence type="ECO:0000256" key="1">
    <source>
        <dbReference type="ARBA" id="ARBA00004123"/>
    </source>
</evidence>
<dbReference type="GO" id="GO:0000981">
    <property type="term" value="F:DNA-binding transcription factor activity, RNA polymerase II-specific"/>
    <property type="evidence" value="ECO:0007669"/>
    <property type="project" value="TreeGrafter"/>
</dbReference>
<dbReference type="EMBL" id="SAEB01000006">
    <property type="protein sequence ID" value="RVD86945.1"/>
    <property type="molecule type" value="Genomic_DNA"/>
</dbReference>
<gene>
    <name evidence="8" type="ORF">DFL_005196</name>
</gene>
<dbReference type="AlphaFoldDB" id="A0A437A6Z9"/>
<feature type="domain" description="BHLH" evidence="7">
    <location>
        <begin position="301"/>
        <end position="352"/>
    </location>
</feature>
<dbReference type="GO" id="GO:0000978">
    <property type="term" value="F:RNA polymerase II cis-regulatory region sequence-specific DNA binding"/>
    <property type="evidence" value="ECO:0007669"/>
    <property type="project" value="TreeGrafter"/>
</dbReference>
<proteinExistence type="predicted"/>
<feature type="compositionally biased region" description="Low complexity" evidence="6">
    <location>
        <begin position="145"/>
        <end position="157"/>
    </location>
</feature>
<keyword evidence="5" id="KW-0539">Nucleus</keyword>
<dbReference type="GO" id="GO:0046983">
    <property type="term" value="F:protein dimerization activity"/>
    <property type="evidence" value="ECO:0007669"/>
    <property type="project" value="InterPro"/>
</dbReference>